<dbReference type="InterPro" id="IPR044662">
    <property type="entry name" value="HS1/DABB1-like"/>
</dbReference>
<protein>
    <recommendedName>
        <fullName evidence="2">Stress-response A/B barrel domain-containing protein</fullName>
    </recommendedName>
</protein>
<dbReference type="SUPFAM" id="SSF54909">
    <property type="entry name" value="Dimeric alpha+beta barrel"/>
    <property type="match status" value="1"/>
</dbReference>
<gene>
    <name evidence="3" type="ORF">CTEN0397_LOCUS14922</name>
</gene>
<dbReference type="SMART" id="SM00886">
    <property type="entry name" value="Dabb"/>
    <property type="match status" value="1"/>
</dbReference>
<dbReference type="InterPro" id="IPR013097">
    <property type="entry name" value="Dabb"/>
</dbReference>
<dbReference type="InterPro" id="IPR011008">
    <property type="entry name" value="Dimeric_a/b-barrel"/>
</dbReference>
<organism evidence="3">
    <name type="scientific">Cyclophora tenuis</name>
    <name type="common">Marine diatom</name>
    <dbReference type="NCBI Taxonomy" id="216820"/>
    <lineage>
        <taxon>Eukaryota</taxon>
        <taxon>Sar</taxon>
        <taxon>Stramenopiles</taxon>
        <taxon>Ochrophyta</taxon>
        <taxon>Bacillariophyta</taxon>
        <taxon>Fragilariophyceae</taxon>
        <taxon>Fragilariophycidae</taxon>
        <taxon>Cyclophorales</taxon>
        <taxon>Cyclophoraceae</taxon>
        <taxon>Cyclophora</taxon>
    </lineage>
</organism>
<evidence type="ECO:0000313" key="3">
    <source>
        <dbReference type="EMBL" id="CAD8943852.1"/>
    </source>
</evidence>
<dbReference type="PANTHER" id="PTHR33178">
    <property type="match status" value="1"/>
</dbReference>
<dbReference type="AlphaFoldDB" id="A0A7S1DCI2"/>
<reference evidence="3" key="1">
    <citation type="submission" date="2021-01" db="EMBL/GenBank/DDBJ databases">
        <authorList>
            <person name="Corre E."/>
            <person name="Pelletier E."/>
            <person name="Niang G."/>
            <person name="Scheremetjew M."/>
            <person name="Finn R."/>
            <person name="Kale V."/>
            <person name="Holt S."/>
            <person name="Cochrane G."/>
            <person name="Meng A."/>
            <person name="Brown T."/>
            <person name="Cohen L."/>
        </authorList>
    </citation>
    <scope>NUCLEOTIDE SEQUENCE</scope>
    <source>
        <strain evidence="3">ECT3854</strain>
    </source>
</reference>
<evidence type="ECO:0000256" key="1">
    <source>
        <dbReference type="ARBA" id="ARBA00011738"/>
    </source>
</evidence>
<feature type="domain" description="Stress-response A/B barrel" evidence="2">
    <location>
        <begin position="9"/>
        <end position="110"/>
    </location>
</feature>
<sequence>MSSSSSTPIDHVVAFTFRDDVTEEEVQKFVDGINSLIQCKGVLSVTAGKVLVEDYFESDRSQGVSYAIRVRLEDKDALKSYTFDEHHIKIGKECVVPILSPSKPPIVFDWEAPEVTK</sequence>
<proteinExistence type="predicted"/>
<evidence type="ECO:0000259" key="2">
    <source>
        <dbReference type="PROSITE" id="PS51502"/>
    </source>
</evidence>
<dbReference type="Gene3D" id="3.30.70.100">
    <property type="match status" value="1"/>
</dbReference>
<dbReference type="PROSITE" id="PS51502">
    <property type="entry name" value="S_R_A_B_BARREL"/>
    <property type="match status" value="1"/>
</dbReference>
<dbReference type="PANTHER" id="PTHR33178:SF10">
    <property type="entry name" value="STRESS-RESPONSE A_B BARREL DOMAIN-CONTAINING PROTEIN"/>
    <property type="match status" value="1"/>
</dbReference>
<name>A0A7S1DCI2_CYCTE</name>
<dbReference type="Pfam" id="PF07876">
    <property type="entry name" value="Dabb"/>
    <property type="match status" value="1"/>
</dbReference>
<accession>A0A7S1DCI2</accession>
<dbReference type="EMBL" id="HBFW01023119">
    <property type="protein sequence ID" value="CAD8943852.1"/>
    <property type="molecule type" value="Transcribed_RNA"/>
</dbReference>
<comment type="subunit">
    <text evidence="1">Homodimer.</text>
</comment>